<dbReference type="AlphaFoldDB" id="A0A815SXN8"/>
<evidence type="ECO:0000313" key="5">
    <source>
        <dbReference type="Proteomes" id="UP000663877"/>
    </source>
</evidence>
<organism evidence="2 5">
    <name type="scientific">Adineta steineri</name>
    <dbReference type="NCBI Taxonomy" id="433720"/>
    <lineage>
        <taxon>Eukaryota</taxon>
        <taxon>Metazoa</taxon>
        <taxon>Spiralia</taxon>
        <taxon>Gnathifera</taxon>
        <taxon>Rotifera</taxon>
        <taxon>Eurotatoria</taxon>
        <taxon>Bdelloidea</taxon>
        <taxon>Adinetida</taxon>
        <taxon>Adinetidae</taxon>
        <taxon>Adineta</taxon>
    </lineage>
</organism>
<name>A0A815SXN8_9BILA</name>
<dbReference type="Proteomes" id="UP000663877">
    <property type="component" value="Unassembled WGS sequence"/>
</dbReference>
<dbReference type="Proteomes" id="UP000663832">
    <property type="component" value="Unassembled WGS sequence"/>
</dbReference>
<protein>
    <submittedName>
        <fullName evidence="2">Uncharacterized protein</fullName>
    </submittedName>
</protein>
<accession>A0A815SXN8</accession>
<keyword evidence="1" id="KW-0663">Pyridoxal phosphate</keyword>
<dbReference type="InterPro" id="IPR015424">
    <property type="entry name" value="PyrdxlP-dep_Trfase"/>
</dbReference>
<dbReference type="PANTHER" id="PTHR43092">
    <property type="entry name" value="L-CYSTEINE DESULFHYDRASE"/>
    <property type="match status" value="1"/>
</dbReference>
<evidence type="ECO:0000313" key="3">
    <source>
        <dbReference type="EMBL" id="CAF1643531.1"/>
    </source>
</evidence>
<comment type="caution">
    <text evidence="2">The sequence shown here is derived from an EMBL/GenBank/DDBJ whole genome shotgun (WGS) entry which is preliminary data.</text>
</comment>
<proteinExistence type="predicted"/>
<sequence length="121" mass="13900">EKRIMNYNQDLAQYGGQYLSRLWETKILSPENMQSGMTNVQVPTTNFTICQMLVNELYNTYDTMVSGASNIAPELGDIPCYLRLSAQIYQEKNDWHVLGALVTKLLKQFNNNVPKEYVSKL</sequence>
<evidence type="ECO:0000256" key="1">
    <source>
        <dbReference type="ARBA" id="ARBA00022898"/>
    </source>
</evidence>
<gene>
    <name evidence="2" type="ORF">BJG266_LOCUS42992</name>
    <name evidence="3" type="ORF">QVE165_LOCUS59894</name>
</gene>
<dbReference type="SUPFAM" id="SSF53383">
    <property type="entry name" value="PLP-dependent transferases"/>
    <property type="match status" value="1"/>
</dbReference>
<feature type="non-terminal residue" evidence="2">
    <location>
        <position position="1"/>
    </location>
</feature>
<dbReference type="OrthoDB" id="5978656at2759"/>
<dbReference type="PANTHER" id="PTHR43092:SF2">
    <property type="entry name" value="HERCYNYLCYSTEINE SULFOXIDE LYASE"/>
    <property type="match status" value="1"/>
</dbReference>
<dbReference type="EMBL" id="CAJNOM010003256">
    <property type="protein sequence ID" value="CAF1643531.1"/>
    <property type="molecule type" value="Genomic_DNA"/>
</dbReference>
<reference evidence="2" key="1">
    <citation type="submission" date="2021-02" db="EMBL/GenBank/DDBJ databases">
        <authorList>
            <person name="Nowell W R."/>
        </authorList>
    </citation>
    <scope>NUCLEOTIDE SEQUENCE</scope>
</reference>
<evidence type="ECO:0000313" key="4">
    <source>
        <dbReference type="Proteomes" id="UP000663832"/>
    </source>
</evidence>
<evidence type="ECO:0000313" key="2">
    <source>
        <dbReference type="EMBL" id="CAF1497831.1"/>
    </source>
</evidence>
<keyword evidence="4" id="KW-1185">Reference proteome</keyword>
<dbReference type="EMBL" id="CAJNOI010002921">
    <property type="protein sequence ID" value="CAF1497831.1"/>
    <property type="molecule type" value="Genomic_DNA"/>
</dbReference>